<gene>
    <name evidence="2" type="ORF">PG996_006449</name>
</gene>
<dbReference type="PANTHER" id="PTHR24148:SF73">
    <property type="entry name" value="HET DOMAIN PROTEIN (AFU_ORTHOLOGUE AFUA_8G01020)"/>
    <property type="match status" value="1"/>
</dbReference>
<dbReference type="Proteomes" id="UP001446871">
    <property type="component" value="Unassembled WGS sequence"/>
</dbReference>
<evidence type="ECO:0000259" key="1">
    <source>
        <dbReference type="Pfam" id="PF06985"/>
    </source>
</evidence>
<dbReference type="PANTHER" id="PTHR24148">
    <property type="entry name" value="ANKYRIN REPEAT DOMAIN-CONTAINING PROTEIN 39 HOMOLOG-RELATED"/>
    <property type="match status" value="1"/>
</dbReference>
<dbReference type="InterPro" id="IPR010730">
    <property type="entry name" value="HET"/>
</dbReference>
<dbReference type="Pfam" id="PF06985">
    <property type="entry name" value="HET"/>
    <property type="match status" value="1"/>
</dbReference>
<reference evidence="2 3" key="1">
    <citation type="submission" date="2023-01" db="EMBL/GenBank/DDBJ databases">
        <title>Analysis of 21 Apiospora genomes using comparative genomics revels a genus with tremendous synthesis potential of carbohydrate active enzymes and secondary metabolites.</title>
        <authorList>
            <person name="Sorensen T."/>
        </authorList>
    </citation>
    <scope>NUCLEOTIDE SEQUENCE [LARGE SCALE GENOMIC DNA]</scope>
    <source>
        <strain evidence="2 3">CBS 83171</strain>
    </source>
</reference>
<proteinExistence type="predicted"/>
<sequence length="367" mass="41621">MDSAESKAPCRGGQGFRYDQLESPRSFRLLSLRSSTSKDDRIEFSMSTHTLISGQYPEYTALSYTWGSPERIASVLLDGVEYGVTPALLEAMQHLKRVDKCQANFWWIDMLCINQNDDAERGHQVGIMRHIFQSANRVVAWMGPADSDSSHLMRKLRRWSTCGDCWLDEALDFLSRPYWTRLWIVQELCVAKDILPVCGEDTAPWSAFHRTIDILGNGITTETLGHTQVMNLYTRVVLREKFQTRGTNLELLLTLCSQAKASDARHKVFALLGLANDEATREIVPDYSLSPCTVYCLAIQAIFKKLSKDWDPENLNEKGIADVVNQTHHEALREDNSDARVDCDGMKCGSWRSCLEIASRSSHLPFF</sequence>
<evidence type="ECO:0000313" key="3">
    <source>
        <dbReference type="Proteomes" id="UP001446871"/>
    </source>
</evidence>
<keyword evidence="3" id="KW-1185">Reference proteome</keyword>
<organism evidence="2 3">
    <name type="scientific">Apiospora saccharicola</name>
    <dbReference type="NCBI Taxonomy" id="335842"/>
    <lineage>
        <taxon>Eukaryota</taxon>
        <taxon>Fungi</taxon>
        <taxon>Dikarya</taxon>
        <taxon>Ascomycota</taxon>
        <taxon>Pezizomycotina</taxon>
        <taxon>Sordariomycetes</taxon>
        <taxon>Xylariomycetidae</taxon>
        <taxon>Amphisphaeriales</taxon>
        <taxon>Apiosporaceae</taxon>
        <taxon>Apiospora</taxon>
    </lineage>
</organism>
<name>A0ABR1VS35_9PEZI</name>
<dbReference type="InterPro" id="IPR052895">
    <property type="entry name" value="HetReg/Transcr_Mod"/>
</dbReference>
<dbReference type="EMBL" id="JAQQWM010000003">
    <property type="protein sequence ID" value="KAK8073101.1"/>
    <property type="molecule type" value="Genomic_DNA"/>
</dbReference>
<protein>
    <recommendedName>
        <fullName evidence="1">Heterokaryon incompatibility domain-containing protein</fullName>
    </recommendedName>
</protein>
<comment type="caution">
    <text evidence="2">The sequence shown here is derived from an EMBL/GenBank/DDBJ whole genome shotgun (WGS) entry which is preliminary data.</text>
</comment>
<evidence type="ECO:0000313" key="2">
    <source>
        <dbReference type="EMBL" id="KAK8073101.1"/>
    </source>
</evidence>
<feature type="domain" description="Heterokaryon incompatibility" evidence="1">
    <location>
        <begin position="59"/>
        <end position="187"/>
    </location>
</feature>
<accession>A0ABR1VS35</accession>